<dbReference type="KEGG" id="slom:PXH66_00570"/>
<evidence type="ECO:0000256" key="3">
    <source>
        <dbReference type="ARBA" id="ARBA00022452"/>
    </source>
</evidence>
<dbReference type="RefSeq" id="WP_330932190.1">
    <property type="nucleotide sequence ID" value="NZ_CP119075.1"/>
</dbReference>
<dbReference type="AlphaFoldDB" id="A0AAE9ZUE0"/>
<dbReference type="EMBL" id="CP119075">
    <property type="protein sequence ID" value="WED65340.1"/>
    <property type="molecule type" value="Genomic_DNA"/>
</dbReference>
<evidence type="ECO:0000313" key="14">
    <source>
        <dbReference type="Proteomes" id="UP001218638"/>
    </source>
</evidence>
<protein>
    <submittedName>
        <fullName evidence="13">TonB-dependent receptor plug domain-containing protein</fullName>
    </submittedName>
</protein>
<keyword evidence="5" id="KW-0812">Transmembrane</keyword>
<dbReference type="InterPro" id="IPR036942">
    <property type="entry name" value="Beta-barrel_TonB_sf"/>
</dbReference>
<keyword evidence="9" id="KW-0472">Membrane</keyword>
<feature type="chain" id="PRO_5041908449" evidence="11">
    <location>
        <begin position="28"/>
        <end position="1006"/>
    </location>
</feature>
<keyword evidence="4" id="KW-0410">Iron transport</keyword>
<dbReference type="GO" id="GO:0015344">
    <property type="term" value="F:siderophore uptake transmembrane transporter activity"/>
    <property type="evidence" value="ECO:0007669"/>
    <property type="project" value="TreeGrafter"/>
</dbReference>
<accession>A0AAE9ZUE0</accession>
<keyword evidence="3" id="KW-1134">Transmembrane beta strand</keyword>
<dbReference type="Gene3D" id="2.170.130.10">
    <property type="entry name" value="TonB-dependent receptor, plug domain"/>
    <property type="match status" value="1"/>
</dbReference>
<comment type="subcellular location">
    <subcellularLocation>
        <location evidence="1">Cell outer membrane</location>
        <topology evidence="1">Multi-pass membrane protein</topology>
    </subcellularLocation>
</comment>
<feature type="signal peptide" evidence="11">
    <location>
        <begin position="1"/>
        <end position="27"/>
    </location>
</feature>
<feature type="domain" description="TonB-dependent receptor plug" evidence="12">
    <location>
        <begin position="75"/>
        <end position="188"/>
    </location>
</feature>
<dbReference type="PANTHER" id="PTHR32552:SF68">
    <property type="entry name" value="FERRICHROME OUTER MEMBRANE TRANSPORTER_PHAGE RECEPTOR"/>
    <property type="match status" value="1"/>
</dbReference>
<dbReference type="PANTHER" id="PTHR32552">
    <property type="entry name" value="FERRICHROME IRON RECEPTOR-RELATED"/>
    <property type="match status" value="1"/>
</dbReference>
<keyword evidence="6 11" id="KW-0732">Signal</keyword>
<dbReference type="Pfam" id="PF07715">
    <property type="entry name" value="Plug"/>
    <property type="match status" value="1"/>
</dbReference>
<evidence type="ECO:0000256" key="6">
    <source>
        <dbReference type="ARBA" id="ARBA00022729"/>
    </source>
</evidence>
<evidence type="ECO:0000256" key="5">
    <source>
        <dbReference type="ARBA" id="ARBA00022692"/>
    </source>
</evidence>
<keyword evidence="8" id="KW-0406">Ion transport</keyword>
<name>A0AAE9ZUE0_9BACT</name>
<dbReference type="InterPro" id="IPR037066">
    <property type="entry name" value="Plug_dom_sf"/>
</dbReference>
<proteinExistence type="predicted"/>
<dbReference type="SUPFAM" id="SSF56935">
    <property type="entry name" value="Porins"/>
    <property type="match status" value="1"/>
</dbReference>
<sequence>MSARAQCPSLRTLLGGLLMASAGHVFAQTAASGAADDAPEDSEIVELSPFTINATEDKGYRATSTLAGSRINTSLKDVASSVSVVTAEFLKDTAATDINDVFAYMGNTEGTVNYTDAPAQGIGGFADNTASSPMTANRVRGLGSATLTRNYFATIGGSLGFDAYNLDRLTLNRGPNSILFGLGQPAGIIDYSPKLAMLNQDYNEVSLRYGSQGDARATFDFNRTMADGKFAVRATALWADRGYEQEPSKYQDARYFLTTSWKPFDSTTIRVSYENADQYQNNPNSITPIDQVSSWIAAGRPTHDPSQGNGTGQFGTLTGESSYLMAMGADGVPQYSFQEGANGDTWATWWQPWRDGVFVQTALGFGDDSFLPFHQLNLNPMVNDRQLDTFTVEWDQEVLPNLFFNVAYIKEDLSSRGLNFTRSNEFGVFVDVNENLPDGRTNTNFGGLFIPQRSLDNLNIGTNDNESYRGTATWQLDFTERDGWAKWLGKHQITGYYENRETGYESDVYNEIRAGSPSYLWPADRINDGQWQFTRLRYLGGTVDSPSASGLSIPHTLLGATPNTYYNWSTNQWTGDVLESIWGHKRRDLGTSEITSSAEVWQGRFWNDRIVALAGWRQDENTEARVSSTAINSATGLLIVDDTMPDPESVAGDTFTWGGVFHALPWLSFHYNESENFIAAAANLDIFGNVIPPPSGTGKDYGFSLNLIEDKLNMKFNWYEVNQVNSRISNTGPDIAAQWELPWFDQVVIPQLAAQYGETHTQFFSTAMWGDNAIEETADVAAKGTEVEITYNPTPNWRIMANVSRQEAVNANIGAGLSQWIEEVLPTWQSAVWWDGPETFDAGWGVNGNLQDYFTNFNSGRILATYKAEEGKPNPQIREWRANVISNYSWSEGALKGWNLGGALRWESESAIGFRAITDIVGGSEQLVALDLDDPYTDGGNVYLDVWFGYSRRIMNDRFNWNVQVNLRNLTESKGFTPINVDSDGTPSVYRIQQGRTWFISTTLDW</sequence>
<evidence type="ECO:0000256" key="8">
    <source>
        <dbReference type="ARBA" id="ARBA00023065"/>
    </source>
</evidence>
<dbReference type="InterPro" id="IPR012910">
    <property type="entry name" value="Plug_dom"/>
</dbReference>
<evidence type="ECO:0000313" key="13">
    <source>
        <dbReference type="EMBL" id="WED65340.1"/>
    </source>
</evidence>
<reference evidence="13" key="1">
    <citation type="submission" date="2023-03" db="EMBL/GenBank/DDBJ databases">
        <title>Lomoglobus Profundus gen. nov., sp. nov., a novel member of the phylum Verrucomicrobia, isolated from deep-marine sediment of South China Sea.</title>
        <authorList>
            <person name="Ahmad T."/>
            <person name="Ishaq S.E."/>
            <person name="Wang F."/>
        </authorList>
    </citation>
    <scope>NUCLEOTIDE SEQUENCE</scope>
    <source>
        <strain evidence="13">LMO-M01</strain>
    </source>
</reference>
<evidence type="ECO:0000256" key="7">
    <source>
        <dbReference type="ARBA" id="ARBA00023004"/>
    </source>
</evidence>
<evidence type="ECO:0000256" key="9">
    <source>
        <dbReference type="ARBA" id="ARBA00023136"/>
    </source>
</evidence>
<evidence type="ECO:0000256" key="2">
    <source>
        <dbReference type="ARBA" id="ARBA00022448"/>
    </source>
</evidence>
<dbReference type="InterPro" id="IPR039426">
    <property type="entry name" value="TonB-dep_rcpt-like"/>
</dbReference>
<dbReference type="Gene3D" id="2.40.170.20">
    <property type="entry name" value="TonB-dependent receptor, beta-barrel domain"/>
    <property type="match status" value="2"/>
</dbReference>
<dbReference type="GO" id="GO:0009279">
    <property type="term" value="C:cell outer membrane"/>
    <property type="evidence" value="ECO:0007669"/>
    <property type="project" value="UniProtKB-SubCell"/>
</dbReference>
<keyword evidence="2" id="KW-0813">Transport</keyword>
<evidence type="ECO:0000256" key="4">
    <source>
        <dbReference type="ARBA" id="ARBA00022496"/>
    </source>
</evidence>
<evidence type="ECO:0000256" key="11">
    <source>
        <dbReference type="SAM" id="SignalP"/>
    </source>
</evidence>
<evidence type="ECO:0000259" key="12">
    <source>
        <dbReference type="Pfam" id="PF07715"/>
    </source>
</evidence>
<evidence type="ECO:0000256" key="1">
    <source>
        <dbReference type="ARBA" id="ARBA00004571"/>
    </source>
</evidence>
<dbReference type="Proteomes" id="UP001218638">
    <property type="component" value="Chromosome"/>
</dbReference>
<keyword evidence="13" id="KW-0675">Receptor</keyword>
<organism evidence="13 14">
    <name type="scientific">Synoicihabitans lomoniglobus</name>
    <dbReference type="NCBI Taxonomy" id="2909285"/>
    <lineage>
        <taxon>Bacteria</taxon>
        <taxon>Pseudomonadati</taxon>
        <taxon>Verrucomicrobiota</taxon>
        <taxon>Opitutia</taxon>
        <taxon>Opitutales</taxon>
        <taxon>Opitutaceae</taxon>
        <taxon>Synoicihabitans</taxon>
    </lineage>
</organism>
<keyword evidence="10" id="KW-0998">Cell outer membrane</keyword>
<evidence type="ECO:0000256" key="10">
    <source>
        <dbReference type="ARBA" id="ARBA00023237"/>
    </source>
</evidence>
<keyword evidence="14" id="KW-1185">Reference proteome</keyword>
<gene>
    <name evidence="13" type="ORF">PXH66_00570</name>
</gene>
<keyword evidence="7" id="KW-0408">Iron</keyword>